<evidence type="ECO:0000313" key="2">
    <source>
        <dbReference type="Proteomes" id="UP000199433"/>
    </source>
</evidence>
<sequence>MKEHSNRKMVIELDQSVYEDIEEYCMETDTEETELMSDIFHCFVRETMNKMDAMRKGYAEMGHINLEICSEFDGCESEAHTHIW</sequence>
<dbReference type="InterPro" id="IPR013321">
    <property type="entry name" value="Arc_rbn_hlx_hlx"/>
</dbReference>
<accession>A0A1G8XXD3</accession>
<reference evidence="2" key="1">
    <citation type="submission" date="2016-10" db="EMBL/GenBank/DDBJ databases">
        <authorList>
            <person name="Varghese N."/>
            <person name="Submissions S."/>
        </authorList>
    </citation>
    <scope>NUCLEOTIDE SEQUENCE [LARGE SCALE GENOMIC DNA]</scope>
    <source>
        <strain evidence="2">DSM 19181</strain>
    </source>
</reference>
<proteinExistence type="predicted"/>
<dbReference type="Proteomes" id="UP000199433">
    <property type="component" value="Unassembled WGS sequence"/>
</dbReference>
<name>A0A1G8XXD3_9LACT</name>
<dbReference type="RefSeq" id="WP_091265418.1">
    <property type="nucleotide sequence ID" value="NZ_FNFK01000008.1"/>
</dbReference>
<organism evidence="1 2">
    <name type="scientific">Alkalibacterium thalassium</name>
    <dbReference type="NCBI Taxonomy" id="426701"/>
    <lineage>
        <taxon>Bacteria</taxon>
        <taxon>Bacillati</taxon>
        <taxon>Bacillota</taxon>
        <taxon>Bacilli</taxon>
        <taxon>Lactobacillales</taxon>
        <taxon>Carnobacteriaceae</taxon>
        <taxon>Alkalibacterium</taxon>
    </lineage>
</organism>
<gene>
    <name evidence="1" type="ORF">SAMN04488098_10086</name>
</gene>
<dbReference type="EMBL" id="FNFK01000008">
    <property type="protein sequence ID" value="SDJ95181.1"/>
    <property type="molecule type" value="Genomic_DNA"/>
</dbReference>
<dbReference type="AlphaFoldDB" id="A0A1G8XXD3"/>
<keyword evidence="2" id="KW-1185">Reference proteome</keyword>
<dbReference type="STRING" id="426701.SAMN04488098_10086"/>
<evidence type="ECO:0000313" key="1">
    <source>
        <dbReference type="EMBL" id="SDJ95181.1"/>
    </source>
</evidence>
<protein>
    <submittedName>
        <fullName evidence="1">CopG family transcriptional regulator / antitoxin EndoAI</fullName>
    </submittedName>
</protein>
<dbReference type="Gene3D" id="1.10.1220.10">
    <property type="entry name" value="Met repressor-like"/>
    <property type="match status" value="1"/>
</dbReference>
<dbReference type="GO" id="GO:0006355">
    <property type="term" value="P:regulation of DNA-templated transcription"/>
    <property type="evidence" value="ECO:0007669"/>
    <property type="project" value="InterPro"/>
</dbReference>
<dbReference type="OrthoDB" id="2166423at2"/>